<gene>
    <name evidence="2" type="ORF">SKAU_G00191280</name>
</gene>
<keyword evidence="1" id="KW-0812">Transmembrane</keyword>
<feature type="non-terminal residue" evidence="2">
    <location>
        <position position="1"/>
    </location>
</feature>
<accession>A0A9Q1IWD5</accession>
<evidence type="ECO:0000256" key="1">
    <source>
        <dbReference type="SAM" id="Phobius"/>
    </source>
</evidence>
<sequence>WEASKEVGFLQAPERLGGVCCFSFQFGLVILFLYECGCVVLCVRRNLPDCGKLLRRSGADGSCGSKPWEDDIISGIGEQRRRRTAELVSAAELVGLEINVELLLGEITSPRPVGVPQ</sequence>
<evidence type="ECO:0000313" key="2">
    <source>
        <dbReference type="EMBL" id="KAJ8356334.1"/>
    </source>
</evidence>
<proteinExistence type="predicted"/>
<reference evidence="2" key="1">
    <citation type="journal article" date="2023" name="Science">
        <title>Genome structures resolve the early diversification of teleost fishes.</title>
        <authorList>
            <person name="Parey E."/>
            <person name="Louis A."/>
            <person name="Montfort J."/>
            <person name="Bouchez O."/>
            <person name="Roques C."/>
            <person name="Iampietro C."/>
            <person name="Lluch J."/>
            <person name="Castinel A."/>
            <person name="Donnadieu C."/>
            <person name="Desvignes T."/>
            <person name="Floi Bucao C."/>
            <person name="Jouanno E."/>
            <person name="Wen M."/>
            <person name="Mejri S."/>
            <person name="Dirks R."/>
            <person name="Jansen H."/>
            <person name="Henkel C."/>
            <person name="Chen W.J."/>
            <person name="Zahm M."/>
            <person name="Cabau C."/>
            <person name="Klopp C."/>
            <person name="Thompson A.W."/>
            <person name="Robinson-Rechavi M."/>
            <person name="Braasch I."/>
            <person name="Lecointre G."/>
            <person name="Bobe J."/>
            <person name="Postlethwait J.H."/>
            <person name="Berthelot C."/>
            <person name="Roest Crollius H."/>
            <person name="Guiguen Y."/>
        </authorList>
    </citation>
    <scope>NUCLEOTIDE SEQUENCE</scope>
    <source>
        <strain evidence="2">WJC10195</strain>
    </source>
</reference>
<keyword evidence="1" id="KW-1133">Transmembrane helix</keyword>
<keyword evidence="3" id="KW-1185">Reference proteome</keyword>
<dbReference type="AlphaFoldDB" id="A0A9Q1IWD5"/>
<dbReference type="EMBL" id="JAINUF010000006">
    <property type="protein sequence ID" value="KAJ8356334.1"/>
    <property type="molecule type" value="Genomic_DNA"/>
</dbReference>
<protein>
    <submittedName>
        <fullName evidence="2">Uncharacterized protein</fullName>
    </submittedName>
</protein>
<feature type="transmembrane region" description="Helical" evidence="1">
    <location>
        <begin position="16"/>
        <end position="43"/>
    </location>
</feature>
<keyword evidence="1" id="KW-0472">Membrane</keyword>
<organism evidence="2 3">
    <name type="scientific">Synaphobranchus kaupii</name>
    <name type="common">Kaup's arrowtooth eel</name>
    <dbReference type="NCBI Taxonomy" id="118154"/>
    <lineage>
        <taxon>Eukaryota</taxon>
        <taxon>Metazoa</taxon>
        <taxon>Chordata</taxon>
        <taxon>Craniata</taxon>
        <taxon>Vertebrata</taxon>
        <taxon>Euteleostomi</taxon>
        <taxon>Actinopterygii</taxon>
        <taxon>Neopterygii</taxon>
        <taxon>Teleostei</taxon>
        <taxon>Anguilliformes</taxon>
        <taxon>Synaphobranchidae</taxon>
        <taxon>Synaphobranchus</taxon>
    </lineage>
</organism>
<dbReference type="Proteomes" id="UP001152622">
    <property type="component" value="Chromosome 6"/>
</dbReference>
<comment type="caution">
    <text evidence="2">The sequence shown here is derived from an EMBL/GenBank/DDBJ whole genome shotgun (WGS) entry which is preliminary data.</text>
</comment>
<evidence type="ECO:0000313" key="3">
    <source>
        <dbReference type="Proteomes" id="UP001152622"/>
    </source>
</evidence>
<name>A0A9Q1IWD5_SYNKA</name>